<proteinExistence type="predicted"/>
<accession>A0A382YPI6</accession>
<dbReference type="GO" id="GO:0050343">
    <property type="term" value="F:trans-2-enoyl-CoA reductase (NADH) activity"/>
    <property type="evidence" value="ECO:0007669"/>
    <property type="project" value="TreeGrafter"/>
</dbReference>
<dbReference type="Gene3D" id="3.40.50.720">
    <property type="entry name" value="NAD(P)-binding Rossmann-like Domain"/>
    <property type="match status" value="1"/>
</dbReference>
<dbReference type="PANTHER" id="PTHR37480">
    <property type="entry name" value="ENOYL-[ACYL-CARRIER-PROTEIN] REDUCTASE [NADH]"/>
    <property type="match status" value="1"/>
</dbReference>
<dbReference type="AlphaFoldDB" id="A0A382YPI6"/>
<dbReference type="EMBL" id="UINC01177356">
    <property type="protein sequence ID" value="SVD84951.1"/>
    <property type="molecule type" value="Genomic_DNA"/>
</dbReference>
<dbReference type="GO" id="GO:0051287">
    <property type="term" value="F:NAD binding"/>
    <property type="evidence" value="ECO:0007669"/>
    <property type="project" value="TreeGrafter"/>
</dbReference>
<dbReference type="Pfam" id="PF12242">
    <property type="entry name" value="Eno-Rase_NADH_b"/>
    <property type="match status" value="1"/>
</dbReference>
<feature type="domain" description="Trans-2-enoyl-CoA reductase-like NAD(P)H binding" evidence="1">
    <location>
        <begin position="2"/>
        <end position="59"/>
    </location>
</feature>
<dbReference type="GO" id="GO:0004318">
    <property type="term" value="F:enoyl-[acyl-carrier-protein] reductase (NADH) activity"/>
    <property type="evidence" value="ECO:0007669"/>
    <property type="project" value="TreeGrafter"/>
</dbReference>
<organism evidence="2">
    <name type="scientific">marine metagenome</name>
    <dbReference type="NCBI Taxonomy" id="408172"/>
    <lineage>
        <taxon>unclassified sequences</taxon>
        <taxon>metagenomes</taxon>
        <taxon>ecological metagenomes</taxon>
    </lineage>
</organism>
<dbReference type="InterPro" id="IPR050048">
    <property type="entry name" value="FabV-like_NADH_b"/>
</dbReference>
<dbReference type="GO" id="GO:0006633">
    <property type="term" value="P:fatty acid biosynthetic process"/>
    <property type="evidence" value="ECO:0007669"/>
    <property type="project" value="TreeGrafter"/>
</dbReference>
<evidence type="ECO:0000259" key="1">
    <source>
        <dbReference type="Pfam" id="PF12242"/>
    </source>
</evidence>
<reference evidence="2" key="1">
    <citation type="submission" date="2018-05" db="EMBL/GenBank/DDBJ databases">
        <authorList>
            <person name="Lanie J.A."/>
            <person name="Ng W.-L."/>
            <person name="Kazmierczak K.M."/>
            <person name="Andrzejewski T.M."/>
            <person name="Davidsen T.M."/>
            <person name="Wayne K.J."/>
            <person name="Tettelin H."/>
            <person name="Glass J.I."/>
            <person name="Rusch D."/>
            <person name="Podicherti R."/>
            <person name="Tsui H.-C.T."/>
            <person name="Winkler M.E."/>
        </authorList>
    </citation>
    <scope>NUCLEOTIDE SEQUENCE</scope>
</reference>
<dbReference type="PANTHER" id="PTHR37480:SF1">
    <property type="entry name" value="ENOYL-[ACYL-CARRIER-PROTEIN] REDUCTASE [NADH]"/>
    <property type="match status" value="1"/>
</dbReference>
<name>A0A382YPI6_9ZZZZ</name>
<sequence length="59" mass="6087">MIVQPKIRGFVCITAHPTGCAAHVAEQIAYAKAHALPKGTGPKRVLVVGASTGYGLSSR</sequence>
<protein>
    <recommendedName>
        <fullName evidence="1">Trans-2-enoyl-CoA reductase-like NAD(P)H binding domain-containing protein</fullName>
    </recommendedName>
</protein>
<dbReference type="InterPro" id="IPR010758">
    <property type="entry name" value="Trans-2-enoyl-CoA_reductase"/>
</dbReference>
<evidence type="ECO:0000313" key="2">
    <source>
        <dbReference type="EMBL" id="SVD84951.1"/>
    </source>
</evidence>
<feature type="non-terminal residue" evidence="2">
    <location>
        <position position="59"/>
    </location>
</feature>
<gene>
    <name evidence="2" type="ORF">METZ01_LOCUS437805</name>
</gene>